<organism evidence="1 2">
    <name type="scientific">Ascaris lumbricoides</name>
    <name type="common">Giant roundworm</name>
    <dbReference type="NCBI Taxonomy" id="6252"/>
    <lineage>
        <taxon>Eukaryota</taxon>
        <taxon>Metazoa</taxon>
        <taxon>Ecdysozoa</taxon>
        <taxon>Nematoda</taxon>
        <taxon>Chromadorea</taxon>
        <taxon>Rhabditida</taxon>
        <taxon>Spirurina</taxon>
        <taxon>Ascaridomorpha</taxon>
        <taxon>Ascaridoidea</taxon>
        <taxon>Ascarididae</taxon>
        <taxon>Ascaris</taxon>
    </lineage>
</organism>
<sequence length="276" mass="31537">MQLQRKYVSICGIVYAKRRGNLNIHSAIGHFYPMKTPSATPDVIPSAAPLLIVRRQEEPSIGKKQPMRRMRNVHTANEKQDLLLLKVLALKGVKWKSQIERRYPRIMSVCSPSTSIVLYDSDECGIRMGDATSGPLSSLTDKRTIDFACCSVTLQKINLPNNTQRCERDALRSKLTFDALQPKHKQSPLAKPLCRRECVTIDVEVCRRGSMKAVCWTAQQKLSTTLNAQTPISHRRSVHLQRLQLCTDVPFDDHIHLEYKRLKTKRIVEYKIPHLL</sequence>
<dbReference type="AlphaFoldDB" id="A0A0M3I8L1"/>
<keyword evidence="1" id="KW-1185">Reference proteome</keyword>
<accession>A0A0M3I8L1</accession>
<protein>
    <submittedName>
        <fullName evidence="2">Uncharacterized protein</fullName>
    </submittedName>
</protein>
<reference evidence="2" key="1">
    <citation type="submission" date="2017-02" db="UniProtKB">
        <authorList>
            <consortium name="WormBaseParasite"/>
        </authorList>
    </citation>
    <scope>IDENTIFICATION</scope>
</reference>
<proteinExistence type="predicted"/>
<evidence type="ECO:0000313" key="2">
    <source>
        <dbReference type="WBParaSite" id="ALUE_0001369801-mRNA-1"/>
    </source>
</evidence>
<dbReference type="Proteomes" id="UP000036681">
    <property type="component" value="Unplaced"/>
</dbReference>
<evidence type="ECO:0000313" key="1">
    <source>
        <dbReference type="Proteomes" id="UP000036681"/>
    </source>
</evidence>
<name>A0A0M3I8L1_ASCLU</name>
<dbReference type="WBParaSite" id="ALUE_0001369801-mRNA-1">
    <property type="protein sequence ID" value="ALUE_0001369801-mRNA-1"/>
    <property type="gene ID" value="ALUE_0001369801"/>
</dbReference>